<evidence type="ECO:0000313" key="2">
    <source>
        <dbReference type="EMBL" id="KAE8239166.1"/>
    </source>
</evidence>
<reference evidence="2" key="2">
    <citation type="journal article" date="2019" name="IMA Fungus">
        <title>Genome sequencing and comparison of five Tilletia species to identify candidate genes for the detection of regulated species infecting wheat.</title>
        <authorList>
            <person name="Nguyen H.D.T."/>
            <person name="Sultana T."/>
            <person name="Kesanakurti P."/>
            <person name="Hambleton S."/>
        </authorList>
    </citation>
    <scope>NUCLEOTIDE SEQUENCE</scope>
    <source>
        <strain evidence="2">DAOMC 238032</strain>
    </source>
</reference>
<organism evidence="2 3">
    <name type="scientific">Tilletia caries</name>
    <name type="common">wheat bunt fungus</name>
    <dbReference type="NCBI Taxonomy" id="13290"/>
    <lineage>
        <taxon>Eukaryota</taxon>
        <taxon>Fungi</taxon>
        <taxon>Dikarya</taxon>
        <taxon>Basidiomycota</taxon>
        <taxon>Ustilaginomycotina</taxon>
        <taxon>Exobasidiomycetes</taxon>
        <taxon>Tilletiales</taxon>
        <taxon>Tilletiaceae</taxon>
        <taxon>Tilletia</taxon>
    </lineage>
</organism>
<comment type="caution">
    <text evidence="2">The sequence shown here is derived from an EMBL/GenBank/DDBJ whole genome shotgun (WGS) entry which is preliminary data.</text>
</comment>
<dbReference type="AlphaFoldDB" id="A0A8T8SFL9"/>
<accession>A0A8T8SFL9</accession>
<evidence type="ECO:0000313" key="3">
    <source>
        <dbReference type="Proteomes" id="UP000077671"/>
    </source>
</evidence>
<feature type="compositionally biased region" description="Basic residues" evidence="1">
    <location>
        <begin position="243"/>
        <end position="254"/>
    </location>
</feature>
<sequence length="490" mass="54299">MTLPRQHVRRSLSLHQLPPRRAPPSVPIPPAPFPYHDRNRSHSFAKDDCNFSPPYGTNDQFTMSSDSTMVDPFVDEMLEAHQSPLNAYPDISAMPVHRQQHPSPLQRIVAVSPFVADEAEPTENSETRNKIKFSALLASIPKSLRARATSRSSAGDKRPMPRSSLSGEDTVVSRGHKRSFTQVESANVESVHLVDSQPAFASKSSSPRFKTANLDLQPDYPVAGADRVKNRSSVKVLQDPNLSKRHHSSQRKRSVSLSERGHGRQRQIYDDATQSPYRESDAVLPDPLELLRANLKTMLPSFPTPPPRPHALRSFESSPSLLLSFAQQDPSSVPASQLLSPTSCHCRDSITRSRTMRKAADASNLQRDSQIDGENEMPGRKGRSVLDHTSTEMKDVEDTEGGTRTRKNTAKSICSTTQQFAALRQHVLYHKAASLLRQTRSFCLPNKPPPLPPKQRRATLNEYCSIKSAYTANGRAATEVGSVPPSSMAR</sequence>
<feature type="compositionally biased region" description="Basic and acidic residues" evidence="1">
    <location>
        <begin position="35"/>
        <end position="46"/>
    </location>
</feature>
<reference evidence="2" key="1">
    <citation type="submission" date="2016-04" db="EMBL/GenBank/DDBJ databases">
        <authorList>
            <person name="Nguyen H.D."/>
            <person name="Kesanakurti P."/>
            <person name="Cullis J."/>
            <person name="Levesque C.A."/>
            <person name="Hambleton S."/>
        </authorList>
    </citation>
    <scope>NUCLEOTIDE SEQUENCE</scope>
    <source>
        <strain evidence="2">DAOMC 238032</strain>
    </source>
</reference>
<feature type="region of interest" description="Disordered" evidence="1">
    <location>
        <begin position="198"/>
        <end position="279"/>
    </location>
</feature>
<feature type="compositionally biased region" description="Basic residues" evidence="1">
    <location>
        <begin position="1"/>
        <end position="12"/>
    </location>
</feature>
<feature type="region of interest" description="Disordered" evidence="1">
    <location>
        <begin position="1"/>
        <end position="46"/>
    </location>
</feature>
<protein>
    <submittedName>
        <fullName evidence="2">Uncharacterized protein</fullName>
    </submittedName>
</protein>
<feature type="compositionally biased region" description="Pro residues" evidence="1">
    <location>
        <begin position="20"/>
        <end position="33"/>
    </location>
</feature>
<feature type="region of interest" description="Disordered" evidence="1">
    <location>
        <begin position="354"/>
        <end position="410"/>
    </location>
</feature>
<dbReference type="EMBL" id="LWDD02002789">
    <property type="protein sequence ID" value="KAE8239166.1"/>
    <property type="molecule type" value="Genomic_DNA"/>
</dbReference>
<evidence type="ECO:0000256" key="1">
    <source>
        <dbReference type="SAM" id="MobiDB-lite"/>
    </source>
</evidence>
<proteinExistence type="predicted"/>
<name>A0A8T8SFL9_9BASI</name>
<feature type="region of interest" description="Disordered" evidence="1">
    <location>
        <begin position="144"/>
        <end position="176"/>
    </location>
</feature>
<dbReference type="Proteomes" id="UP000077671">
    <property type="component" value="Unassembled WGS sequence"/>
</dbReference>
<gene>
    <name evidence="2" type="ORF">A4X03_0g8686</name>
</gene>
<feature type="compositionally biased region" description="Basic and acidic residues" evidence="1">
    <location>
        <begin position="384"/>
        <end position="396"/>
    </location>
</feature>